<dbReference type="RefSeq" id="XP_004363259.1">
    <property type="nucleotide sequence ID" value="XM_004363202.1"/>
</dbReference>
<dbReference type="Proteomes" id="UP000007797">
    <property type="component" value="Unassembled WGS sequence"/>
</dbReference>
<reference evidence="3" key="1">
    <citation type="journal article" date="2011" name="Genome Res.">
        <title>Phylogeny-wide analysis of social amoeba genomes highlights ancient origins for complex intercellular communication.</title>
        <authorList>
            <person name="Heidel A.J."/>
            <person name="Lawal H.M."/>
            <person name="Felder M."/>
            <person name="Schilde C."/>
            <person name="Helps N.R."/>
            <person name="Tunggal B."/>
            <person name="Rivero F."/>
            <person name="John U."/>
            <person name="Schleicher M."/>
            <person name="Eichinger L."/>
            <person name="Platzer M."/>
            <person name="Noegel A.A."/>
            <person name="Schaap P."/>
            <person name="Gloeckner G."/>
        </authorList>
    </citation>
    <scope>NUCLEOTIDE SEQUENCE [LARGE SCALE GENOMIC DNA]</scope>
    <source>
        <strain evidence="3">SH3</strain>
    </source>
</reference>
<protein>
    <submittedName>
        <fullName evidence="2">Uncharacterized protein</fullName>
    </submittedName>
</protein>
<keyword evidence="1" id="KW-0472">Membrane</keyword>
<dbReference type="KEGG" id="dfa:DFA_03657"/>
<keyword evidence="1" id="KW-0812">Transmembrane</keyword>
<evidence type="ECO:0000256" key="1">
    <source>
        <dbReference type="SAM" id="Phobius"/>
    </source>
</evidence>
<dbReference type="AlphaFoldDB" id="F4PIH9"/>
<sequence>MNIDIKIFRFVFNNVVIRSRIFRNVSIIHRQLGLVVIKRGDIISLYQCVKFGQNDLFVQNFKQVFDQMLQCHEIARFDPYLRYVPVPFQTIINNLPRSNEFIIGYLLDQLTMIQDDYLPNSSGGSNNKANLSKYNMIQLLKTESIKIIQSMSIRRDKNNTSTTGDDEDELTLEDCGDNNLDHALINCNKVVIEEYLEEMGKAANDGKKIQYFFDLFGHGEFALTVIEKYGYIFDNLTTTKWNLETIKNYPITIDLLKRLMSYRSVKCNLGSIQVDAIESADDTAYEVVEWIEDQILSDTVEPEDKHIKYVEALKAAISTNKYECVRLLVSHYEKRWNRHHHGDVHLTIKEFQTASEEIQEYLFSTFTPDQIFVDFHLPSTSIKLKQEQTTINIMNKYRHLVAGTTPLSFRDARNLSRIITVAVQSNDLELCQKLQAHSNFAAPFQTSRTVIDIEIIKLAGTKLSRYDLNMLAHVAIRNCDSWSHTTHATNYSLFEYLDFLQKMAMPSSSSNAATIVTEPTLQTGLFTTKFLASAPNEKILEYIWNACGDKASYSTIEKSMTLTPQLVERLIQLHYNYHQDAGNDISKHQLTIDAEYLNNDHQDWIPTIDTIYPIGITKLSNTKVWNIFKQTKLSIPYLIDKLINNNNDNNINNKEALFFANVVETVVETVGLVVETVATAGFVVANIVATVGLFVATVVATAGFVVATLAFLVAI</sequence>
<proteinExistence type="predicted"/>
<accession>F4PIH9</accession>
<feature type="transmembrane region" description="Helical" evidence="1">
    <location>
        <begin position="691"/>
        <end position="714"/>
    </location>
</feature>
<organism evidence="2 3">
    <name type="scientific">Cavenderia fasciculata</name>
    <name type="common">Slime mold</name>
    <name type="synonym">Dictyostelium fasciculatum</name>
    <dbReference type="NCBI Taxonomy" id="261658"/>
    <lineage>
        <taxon>Eukaryota</taxon>
        <taxon>Amoebozoa</taxon>
        <taxon>Evosea</taxon>
        <taxon>Eumycetozoa</taxon>
        <taxon>Dictyostelia</taxon>
        <taxon>Acytosteliales</taxon>
        <taxon>Cavenderiaceae</taxon>
        <taxon>Cavenderia</taxon>
    </lineage>
</organism>
<dbReference type="EMBL" id="GL883006">
    <property type="protein sequence ID" value="EGG25408.1"/>
    <property type="molecule type" value="Genomic_DNA"/>
</dbReference>
<name>F4PIH9_CACFS</name>
<keyword evidence="1" id="KW-1133">Transmembrane helix</keyword>
<evidence type="ECO:0000313" key="3">
    <source>
        <dbReference type="Proteomes" id="UP000007797"/>
    </source>
</evidence>
<keyword evidence="3" id="KW-1185">Reference proteome</keyword>
<gene>
    <name evidence="2" type="ORF">DFA_03657</name>
</gene>
<dbReference type="GeneID" id="14876655"/>
<evidence type="ECO:0000313" key="2">
    <source>
        <dbReference type="EMBL" id="EGG25408.1"/>
    </source>
</evidence>